<evidence type="ECO:0000259" key="2">
    <source>
        <dbReference type="SMART" id="SM00941"/>
    </source>
</evidence>
<dbReference type="OrthoDB" id="411785at2759"/>
<keyword evidence="4" id="KW-1185">Reference proteome</keyword>
<dbReference type="AlphaFoldDB" id="A0A9N8ET81"/>
<dbReference type="Pfam" id="PF07831">
    <property type="entry name" value="PYNP_C"/>
    <property type="match status" value="1"/>
</dbReference>
<accession>A0A9N8ET81</accession>
<sequence>MVGQACVKLGAGRTDAKDAVDFAAGVWFHKTVGDCVQPGDKVATVYTNVSDDSIRQQAIQMLTDSIEYAPSAAAPPVIVSHRVTAGGKVEACSLPVALQTLQ</sequence>
<dbReference type="EMBL" id="CAICTM010002047">
    <property type="protein sequence ID" value="CAB9527692.1"/>
    <property type="molecule type" value="Genomic_DNA"/>
</dbReference>
<dbReference type="InterPro" id="IPR036566">
    <property type="entry name" value="PYNP-like_C_sf"/>
</dbReference>
<evidence type="ECO:0000313" key="3">
    <source>
        <dbReference type="EMBL" id="CAB9527692.1"/>
    </source>
</evidence>
<dbReference type="InterPro" id="IPR013102">
    <property type="entry name" value="PYNP_C"/>
</dbReference>
<organism evidence="3 4">
    <name type="scientific">Seminavis robusta</name>
    <dbReference type="NCBI Taxonomy" id="568900"/>
    <lineage>
        <taxon>Eukaryota</taxon>
        <taxon>Sar</taxon>
        <taxon>Stramenopiles</taxon>
        <taxon>Ochrophyta</taxon>
        <taxon>Bacillariophyta</taxon>
        <taxon>Bacillariophyceae</taxon>
        <taxon>Bacillariophycidae</taxon>
        <taxon>Naviculales</taxon>
        <taxon>Naviculaceae</taxon>
        <taxon>Seminavis</taxon>
    </lineage>
</organism>
<name>A0A9N8ET81_9STRA</name>
<reference evidence="3" key="1">
    <citation type="submission" date="2020-06" db="EMBL/GenBank/DDBJ databases">
        <authorList>
            <consortium name="Plant Systems Biology data submission"/>
        </authorList>
    </citation>
    <scope>NUCLEOTIDE SEQUENCE</scope>
    <source>
        <strain evidence="3">D6</strain>
    </source>
</reference>
<evidence type="ECO:0000313" key="4">
    <source>
        <dbReference type="Proteomes" id="UP001153069"/>
    </source>
</evidence>
<gene>
    <name evidence="3" type="ORF">SEMRO_2049_G312510.1</name>
</gene>
<dbReference type="Proteomes" id="UP001153069">
    <property type="component" value="Unassembled WGS sequence"/>
</dbReference>
<dbReference type="SUPFAM" id="SSF54680">
    <property type="entry name" value="Pyrimidine nucleoside phosphorylase C-terminal domain"/>
    <property type="match status" value="1"/>
</dbReference>
<dbReference type="Gene3D" id="3.90.1170.30">
    <property type="entry name" value="Pyrimidine nucleoside phosphorylase-like, C-terminal domain"/>
    <property type="match status" value="1"/>
</dbReference>
<keyword evidence="1" id="KW-0808">Transferase</keyword>
<protein>
    <recommendedName>
        <fullName evidence="2">Pyrimidine nucleoside phosphorylase C-terminal domain-containing protein</fullName>
    </recommendedName>
</protein>
<dbReference type="GO" id="GO:0006213">
    <property type="term" value="P:pyrimidine nucleoside metabolic process"/>
    <property type="evidence" value="ECO:0007669"/>
    <property type="project" value="InterPro"/>
</dbReference>
<evidence type="ECO:0000256" key="1">
    <source>
        <dbReference type="ARBA" id="ARBA00022679"/>
    </source>
</evidence>
<feature type="domain" description="Pyrimidine nucleoside phosphorylase C-terminal" evidence="2">
    <location>
        <begin position="2"/>
        <end position="69"/>
    </location>
</feature>
<comment type="caution">
    <text evidence="3">The sequence shown here is derived from an EMBL/GenBank/DDBJ whole genome shotgun (WGS) entry which is preliminary data.</text>
</comment>
<dbReference type="SMART" id="SM00941">
    <property type="entry name" value="PYNP_C"/>
    <property type="match status" value="1"/>
</dbReference>
<proteinExistence type="predicted"/>
<dbReference type="GO" id="GO:0016763">
    <property type="term" value="F:pentosyltransferase activity"/>
    <property type="evidence" value="ECO:0007669"/>
    <property type="project" value="InterPro"/>
</dbReference>